<name>A0A0A9H3L2_ARUDO</name>
<proteinExistence type="predicted"/>
<dbReference type="EMBL" id="GBRH01166549">
    <property type="protein sequence ID" value="JAE31347.1"/>
    <property type="molecule type" value="Transcribed_RNA"/>
</dbReference>
<organism evidence="1">
    <name type="scientific">Arundo donax</name>
    <name type="common">Giant reed</name>
    <name type="synonym">Donax arundinaceus</name>
    <dbReference type="NCBI Taxonomy" id="35708"/>
    <lineage>
        <taxon>Eukaryota</taxon>
        <taxon>Viridiplantae</taxon>
        <taxon>Streptophyta</taxon>
        <taxon>Embryophyta</taxon>
        <taxon>Tracheophyta</taxon>
        <taxon>Spermatophyta</taxon>
        <taxon>Magnoliopsida</taxon>
        <taxon>Liliopsida</taxon>
        <taxon>Poales</taxon>
        <taxon>Poaceae</taxon>
        <taxon>PACMAD clade</taxon>
        <taxon>Arundinoideae</taxon>
        <taxon>Arundineae</taxon>
        <taxon>Arundo</taxon>
    </lineage>
</organism>
<dbReference type="AlphaFoldDB" id="A0A0A9H3L2"/>
<evidence type="ECO:0000313" key="1">
    <source>
        <dbReference type="EMBL" id="JAE31347.1"/>
    </source>
</evidence>
<accession>A0A0A9H3L2</accession>
<reference evidence="1" key="2">
    <citation type="journal article" date="2015" name="Data Brief">
        <title>Shoot transcriptome of the giant reed, Arundo donax.</title>
        <authorList>
            <person name="Barrero R.A."/>
            <person name="Guerrero F.D."/>
            <person name="Moolhuijzen P."/>
            <person name="Goolsby J.A."/>
            <person name="Tidwell J."/>
            <person name="Bellgard S.E."/>
            <person name="Bellgard M.I."/>
        </authorList>
    </citation>
    <scope>NUCLEOTIDE SEQUENCE</scope>
    <source>
        <tissue evidence="1">Shoot tissue taken approximately 20 cm above the soil surface</tissue>
    </source>
</reference>
<protein>
    <submittedName>
        <fullName evidence="1">Uncharacterized protein</fullName>
    </submittedName>
</protein>
<reference evidence="1" key="1">
    <citation type="submission" date="2014-09" db="EMBL/GenBank/DDBJ databases">
        <authorList>
            <person name="Magalhaes I.L.F."/>
            <person name="Oliveira U."/>
            <person name="Santos F.R."/>
            <person name="Vidigal T.H.D.A."/>
            <person name="Brescovit A.D."/>
            <person name="Santos A.J."/>
        </authorList>
    </citation>
    <scope>NUCLEOTIDE SEQUENCE</scope>
    <source>
        <tissue evidence="1">Shoot tissue taken approximately 20 cm above the soil surface</tissue>
    </source>
</reference>
<sequence length="49" mass="5537">MHLELTHDSKTILNKVTLFFIGSNFFTCRLSVTWPKKHSQVSASTSAAR</sequence>